<organism evidence="1 2">
    <name type="scientific">Brassica cretica</name>
    <name type="common">Mustard</name>
    <dbReference type="NCBI Taxonomy" id="69181"/>
    <lineage>
        <taxon>Eukaryota</taxon>
        <taxon>Viridiplantae</taxon>
        <taxon>Streptophyta</taxon>
        <taxon>Embryophyta</taxon>
        <taxon>Tracheophyta</taxon>
        <taxon>Spermatophyta</taxon>
        <taxon>Magnoliopsida</taxon>
        <taxon>eudicotyledons</taxon>
        <taxon>Gunneridae</taxon>
        <taxon>Pentapetalae</taxon>
        <taxon>rosids</taxon>
        <taxon>malvids</taxon>
        <taxon>Brassicales</taxon>
        <taxon>Brassicaceae</taxon>
        <taxon>Brassiceae</taxon>
        <taxon>Brassica</taxon>
    </lineage>
</organism>
<evidence type="ECO:0000313" key="1">
    <source>
        <dbReference type="EMBL" id="KAF3564136.1"/>
    </source>
</evidence>
<name>A0ABQ7CX39_BRACR</name>
<proteinExistence type="predicted"/>
<reference evidence="1 2" key="1">
    <citation type="journal article" date="2020" name="BMC Genomics">
        <title>Intraspecific diversification of the crop wild relative Brassica cretica Lam. using demographic model selection.</title>
        <authorList>
            <person name="Kioukis A."/>
            <person name="Michalopoulou V.A."/>
            <person name="Briers L."/>
            <person name="Pirintsos S."/>
            <person name="Studholme D.J."/>
            <person name="Pavlidis P."/>
            <person name="Sarris P.F."/>
        </authorList>
    </citation>
    <scope>NUCLEOTIDE SEQUENCE [LARGE SCALE GENOMIC DNA]</scope>
    <source>
        <strain evidence="2">cv. PFS-1207/04</strain>
    </source>
</reference>
<protein>
    <submittedName>
        <fullName evidence="1">Uncharacterized protein</fullName>
    </submittedName>
</protein>
<dbReference type="Proteomes" id="UP000266723">
    <property type="component" value="Unassembled WGS sequence"/>
</dbReference>
<keyword evidence="2" id="KW-1185">Reference proteome</keyword>
<accession>A0ABQ7CX39</accession>
<comment type="caution">
    <text evidence="1">The sequence shown here is derived from an EMBL/GenBank/DDBJ whole genome shotgun (WGS) entry which is preliminary data.</text>
</comment>
<gene>
    <name evidence="1" type="ORF">DY000_02019581</name>
</gene>
<sequence>MISSRRDESAPLSTTPSLSRFPRCMRVYLSILDASVSVALLDGISRRPSRRLLVSVALLDASASLSRSSTAPPTTLRIKRHVSSAKTRIKRQFGGVKDYSESDRVNAIGVMVMNALDVMVR</sequence>
<evidence type="ECO:0000313" key="2">
    <source>
        <dbReference type="Proteomes" id="UP000266723"/>
    </source>
</evidence>
<dbReference type="EMBL" id="QGKV02000759">
    <property type="protein sequence ID" value="KAF3564136.1"/>
    <property type="molecule type" value="Genomic_DNA"/>
</dbReference>